<feature type="signal peptide" evidence="3">
    <location>
        <begin position="1"/>
        <end position="18"/>
    </location>
</feature>
<dbReference type="EMBL" id="VRLR01000006">
    <property type="protein sequence ID" value="TXK80546.1"/>
    <property type="molecule type" value="Genomic_DNA"/>
</dbReference>
<dbReference type="PANTHER" id="PTHR46663">
    <property type="entry name" value="DIGUANYLATE CYCLASE DGCT-RELATED"/>
    <property type="match status" value="1"/>
</dbReference>
<dbReference type="NCBIfam" id="TIGR00229">
    <property type="entry name" value="sensory_box"/>
    <property type="match status" value="2"/>
</dbReference>
<comment type="cofactor">
    <cofactor evidence="1">
        <name>Mg(2+)</name>
        <dbReference type="ChEBI" id="CHEBI:18420"/>
    </cofactor>
</comment>
<dbReference type="PROSITE" id="PS50113">
    <property type="entry name" value="PAC"/>
    <property type="match status" value="1"/>
</dbReference>
<feature type="domain" description="PAC" evidence="5">
    <location>
        <begin position="689"/>
        <end position="741"/>
    </location>
</feature>
<dbReference type="PROSITE" id="PS50887">
    <property type="entry name" value="GGDEF"/>
    <property type="match status" value="1"/>
</dbReference>
<dbReference type="InterPro" id="IPR000700">
    <property type="entry name" value="PAS-assoc_C"/>
</dbReference>
<dbReference type="InterPro" id="IPR000014">
    <property type="entry name" value="PAS"/>
</dbReference>
<dbReference type="Pfam" id="PF13426">
    <property type="entry name" value="PAS_9"/>
    <property type="match status" value="1"/>
</dbReference>
<dbReference type="SMART" id="SM00086">
    <property type="entry name" value="PAC"/>
    <property type="match status" value="1"/>
</dbReference>
<dbReference type="InterPro" id="IPR052163">
    <property type="entry name" value="DGC-Regulatory_Protein"/>
</dbReference>
<dbReference type="Gene3D" id="3.30.450.20">
    <property type="entry name" value="PAS domain"/>
    <property type="match status" value="3"/>
</dbReference>
<dbReference type="NCBIfam" id="TIGR00254">
    <property type="entry name" value="GGDEF"/>
    <property type="match status" value="1"/>
</dbReference>
<dbReference type="Proteomes" id="UP000321814">
    <property type="component" value="Unassembled WGS sequence"/>
</dbReference>
<dbReference type="Gene3D" id="3.40.190.10">
    <property type="entry name" value="Periplasmic binding protein-like II"/>
    <property type="match status" value="1"/>
</dbReference>
<feature type="domain" description="GGDEF" evidence="6">
    <location>
        <begin position="773"/>
        <end position="907"/>
    </location>
</feature>
<dbReference type="RefSeq" id="WP_147904446.1">
    <property type="nucleotide sequence ID" value="NZ_BAAAGC010000010.1"/>
</dbReference>
<organism evidence="7 8">
    <name type="scientific">Rheinheimera tangshanensis</name>
    <dbReference type="NCBI Taxonomy" id="400153"/>
    <lineage>
        <taxon>Bacteria</taxon>
        <taxon>Pseudomonadati</taxon>
        <taxon>Pseudomonadota</taxon>
        <taxon>Gammaproteobacteria</taxon>
        <taxon>Chromatiales</taxon>
        <taxon>Chromatiaceae</taxon>
        <taxon>Rheinheimera</taxon>
    </lineage>
</organism>
<evidence type="ECO:0000259" key="6">
    <source>
        <dbReference type="PROSITE" id="PS50887"/>
    </source>
</evidence>
<evidence type="ECO:0000313" key="8">
    <source>
        <dbReference type="Proteomes" id="UP000321814"/>
    </source>
</evidence>
<keyword evidence="2" id="KW-0812">Transmembrane</keyword>
<evidence type="ECO:0000313" key="7">
    <source>
        <dbReference type="EMBL" id="TXK80546.1"/>
    </source>
</evidence>
<evidence type="ECO:0000256" key="1">
    <source>
        <dbReference type="ARBA" id="ARBA00001946"/>
    </source>
</evidence>
<keyword evidence="2" id="KW-0472">Membrane</keyword>
<dbReference type="SUPFAM" id="SSF55073">
    <property type="entry name" value="Nucleotide cyclase"/>
    <property type="match status" value="1"/>
</dbReference>
<evidence type="ECO:0000256" key="3">
    <source>
        <dbReference type="SAM" id="SignalP"/>
    </source>
</evidence>
<reference evidence="7 8" key="1">
    <citation type="submission" date="2019-08" db="EMBL/GenBank/DDBJ databases">
        <title>Draft genome analysis of Rheinheimera tangshanensis isolated from the roots of fresh rice plants (Oryza sativa).</title>
        <authorList>
            <person name="Yu Q."/>
            <person name="Qi Y."/>
            <person name="Zhang H."/>
            <person name="Pu J."/>
        </authorList>
    </citation>
    <scope>NUCLEOTIDE SEQUENCE [LARGE SCALE GENOMIC DNA]</scope>
    <source>
        <strain evidence="7 8">JA3-B52</strain>
    </source>
</reference>
<dbReference type="AlphaFoldDB" id="A0A5C8LTA1"/>
<dbReference type="InterPro" id="IPR000160">
    <property type="entry name" value="GGDEF_dom"/>
</dbReference>
<evidence type="ECO:0000259" key="4">
    <source>
        <dbReference type="PROSITE" id="PS50112"/>
    </source>
</evidence>
<dbReference type="Gene3D" id="3.30.70.270">
    <property type="match status" value="1"/>
</dbReference>
<protein>
    <submittedName>
        <fullName evidence="7">Diguanylate cyclase</fullName>
    </submittedName>
</protein>
<dbReference type="CDD" id="cd01949">
    <property type="entry name" value="GGDEF"/>
    <property type="match status" value="1"/>
</dbReference>
<dbReference type="OrthoDB" id="8553030at2"/>
<dbReference type="Pfam" id="PF12974">
    <property type="entry name" value="Phosphonate-bd"/>
    <property type="match status" value="1"/>
</dbReference>
<dbReference type="PROSITE" id="PS50112">
    <property type="entry name" value="PAS"/>
    <property type="match status" value="2"/>
</dbReference>
<dbReference type="SUPFAM" id="SSF55785">
    <property type="entry name" value="PYP-like sensor domain (PAS domain)"/>
    <property type="match status" value="3"/>
</dbReference>
<feature type="domain" description="PAS" evidence="4">
    <location>
        <begin position="616"/>
        <end position="687"/>
    </location>
</feature>
<dbReference type="Pfam" id="PF08448">
    <property type="entry name" value="PAS_4"/>
    <property type="match status" value="1"/>
</dbReference>
<evidence type="ECO:0000256" key="2">
    <source>
        <dbReference type="SAM" id="Phobius"/>
    </source>
</evidence>
<feature type="domain" description="PAS" evidence="4">
    <location>
        <begin position="347"/>
        <end position="419"/>
    </location>
</feature>
<dbReference type="SMART" id="SM00267">
    <property type="entry name" value="GGDEF"/>
    <property type="match status" value="1"/>
</dbReference>
<dbReference type="InterPro" id="IPR013656">
    <property type="entry name" value="PAS_4"/>
</dbReference>
<dbReference type="GO" id="GO:0003824">
    <property type="term" value="F:catalytic activity"/>
    <property type="evidence" value="ECO:0007669"/>
    <property type="project" value="UniProtKB-ARBA"/>
</dbReference>
<keyword evidence="8" id="KW-1185">Reference proteome</keyword>
<dbReference type="InterPro" id="IPR043128">
    <property type="entry name" value="Rev_trsase/Diguanyl_cyclase"/>
</dbReference>
<proteinExistence type="predicted"/>
<sequence length="914" mass="102458">MKNLIFGLLLLFWLPAPASALTIRFAVVTQDAQHSMQHYGALQLFLQAQLAPDQVQLLAIDPANQDLNDIQNKADFLLTDPYHYLKLKAKGAVRAPLLSQVTLTKSGQFDLAGGVIFCLASNPLCDLSFISQARIATGGPSSFFSYVAQVKELKQLDIQLPAHKLSAAKSDQAVVAEVKNKQVDIGFVRTGVLEKLIEQGQLTANEIKLLNKQELAELPVQSSTRLYPDWPVVMMPTVQPALASRMMAALLAWETQARTDGSSEAFGAAADYQPVEYTLRELSLPPYQAEGKSSYLHSWTDHRATLAFVVALLVLLLTLYIVSRQKQARQSLVNDKLQQLNQQLMLHKTQMSTVLNNTVHVLLFGLDMQGRVVHFNDNALKLLQITADSLQGQFLIDWLPEPEQKSVVQTAMQRLQDKPQETVVLSLKIQLASGKELYLDSDLFRLPGASAESPHFVLLCTDVSRRHWIEKRLQKSFKRLDQLIERSPSVIYAFDPITMRLNYISPNCFTMYLKSSMEIMRMANWWNLSVHPDNQQLIAQKFMDWASAGYPGVLKYSCTLERNVAHSGLYAEDPQLKHQLICIENQLCALRDEQGHVTEVIGSQLDISERHHAQMKQELAASVFIQAREGIFITDASGTILDLNHSFCRITGYTETEALGRHLALLVASQSDKEYFEALWQELSRAGFWEGEIQGKRKTGESIVLALTISVVRDVQHQAVHYVALFSDITVQKAQEDKLRVIAHFDALTGLPNRLLLKDRIAQNMALTKRKKKLMAVIFIDIDGFKEVNDSLGHEAGDCLLVELANRMRGLMRENDTLARLGGDEFIALLTELPSEADCIPLIERLLQSVSQPVDLQKQQAKVSASIGITFYPQKKPVDDATLIRQADMAMYQAKHSGKNQYAIFSNSDKELVS</sequence>
<accession>A0A5C8LTA1</accession>
<dbReference type="InterPro" id="IPR029787">
    <property type="entry name" value="Nucleotide_cyclase"/>
</dbReference>
<feature type="chain" id="PRO_5023075307" evidence="3">
    <location>
        <begin position="19"/>
        <end position="914"/>
    </location>
</feature>
<dbReference type="InterPro" id="IPR035965">
    <property type="entry name" value="PAS-like_dom_sf"/>
</dbReference>
<keyword evidence="2" id="KW-1133">Transmembrane helix</keyword>
<gene>
    <name evidence="7" type="ORF">FU839_11375</name>
</gene>
<dbReference type="SMART" id="SM00091">
    <property type="entry name" value="PAS"/>
    <property type="match status" value="3"/>
</dbReference>
<keyword evidence="3" id="KW-0732">Signal</keyword>
<name>A0A5C8LTA1_9GAMM</name>
<dbReference type="Pfam" id="PF00990">
    <property type="entry name" value="GGDEF"/>
    <property type="match status" value="1"/>
</dbReference>
<evidence type="ECO:0000259" key="5">
    <source>
        <dbReference type="PROSITE" id="PS50113"/>
    </source>
</evidence>
<dbReference type="CDD" id="cd00130">
    <property type="entry name" value="PAS"/>
    <property type="match status" value="2"/>
</dbReference>
<dbReference type="InterPro" id="IPR001610">
    <property type="entry name" value="PAC"/>
</dbReference>
<dbReference type="FunFam" id="3.30.70.270:FF:000001">
    <property type="entry name" value="Diguanylate cyclase domain protein"/>
    <property type="match status" value="1"/>
</dbReference>
<dbReference type="PANTHER" id="PTHR46663:SF3">
    <property type="entry name" value="SLL0267 PROTEIN"/>
    <property type="match status" value="1"/>
</dbReference>
<comment type="caution">
    <text evidence="7">The sequence shown here is derived from an EMBL/GenBank/DDBJ whole genome shotgun (WGS) entry which is preliminary data.</text>
</comment>
<feature type="transmembrane region" description="Helical" evidence="2">
    <location>
        <begin position="304"/>
        <end position="322"/>
    </location>
</feature>